<dbReference type="GO" id="GO:0055085">
    <property type="term" value="P:transmembrane transport"/>
    <property type="evidence" value="ECO:0007669"/>
    <property type="project" value="InterPro"/>
</dbReference>
<dbReference type="OrthoDB" id="2796at2"/>
<feature type="chain" id="PRO_5039105861" description="C4-dicarboxylate ABC transporter substrate-binding protein" evidence="4">
    <location>
        <begin position="21"/>
        <end position="355"/>
    </location>
</feature>
<feature type="signal peptide" evidence="4">
    <location>
        <begin position="1"/>
        <end position="20"/>
    </location>
</feature>
<dbReference type="AlphaFoldDB" id="A0A267MQ54"/>
<name>A0A267MQ54_9FIRM</name>
<evidence type="ECO:0000313" key="5">
    <source>
        <dbReference type="EMBL" id="PAB61035.1"/>
    </source>
</evidence>
<organism evidence="5 6">
    <name type="scientific">Anaeromicrobium sediminis</name>
    <dbReference type="NCBI Taxonomy" id="1478221"/>
    <lineage>
        <taxon>Bacteria</taxon>
        <taxon>Bacillati</taxon>
        <taxon>Bacillota</taxon>
        <taxon>Clostridia</taxon>
        <taxon>Peptostreptococcales</taxon>
        <taxon>Thermotaleaceae</taxon>
        <taxon>Anaeromicrobium</taxon>
    </lineage>
</organism>
<dbReference type="PANTHER" id="PTHR33376:SF7">
    <property type="entry name" value="C4-DICARBOXYLATE-BINDING PROTEIN DCTB"/>
    <property type="match status" value="1"/>
</dbReference>
<reference evidence="5 6" key="1">
    <citation type="submission" date="2017-06" db="EMBL/GenBank/DDBJ databases">
        <title>Draft genome sequence of anaerobic fermentative bacterium Anaeromicrobium sediminis DY2726D isolated from West Pacific Ocean sediments.</title>
        <authorList>
            <person name="Zeng X."/>
        </authorList>
    </citation>
    <scope>NUCLEOTIDE SEQUENCE [LARGE SCALE GENOMIC DNA]</scope>
    <source>
        <strain evidence="5 6">DY2726D</strain>
    </source>
</reference>
<dbReference type="EMBL" id="NIBG01000001">
    <property type="protein sequence ID" value="PAB61035.1"/>
    <property type="molecule type" value="Genomic_DNA"/>
</dbReference>
<evidence type="ECO:0000313" key="6">
    <source>
        <dbReference type="Proteomes" id="UP000216024"/>
    </source>
</evidence>
<dbReference type="RefSeq" id="WP_095130066.1">
    <property type="nucleotide sequence ID" value="NZ_NIBG01000001.1"/>
</dbReference>
<evidence type="ECO:0008006" key="7">
    <source>
        <dbReference type="Google" id="ProtNLM"/>
    </source>
</evidence>
<keyword evidence="2" id="KW-0813">Transport</keyword>
<dbReference type="Gene3D" id="3.40.190.170">
    <property type="entry name" value="Bacterial extracellular solute-binding protein, family 7"/>
    <property type="match status" value="1"/>
</dbReference>
<sequence>MKKILSVLLMITLIASLMVGCQSKEKNNEESKETVSEQNAEEKVYTFKFANQKNEQHPRTVSMMWFKDELEKRTSGKIKVEIYHSGVLGKEQELFQMTVTGALQGYRGAGYEQLSDKFSLWNVPFLFQSYDEISYFEQSDFANQIMKDASKNGIYIPAVGFTGFRNMMNMKKKIEHPSDLKGLKMRAPGQAPIINFYKEVGAHPQEMNFSDVYMALKTGVVDGVCSSASDLETNKIYEVAKHFTWNNYMAGADPFMVNMKWYESLPNDLKRIFDEVSIETMVYSDKLLSEQENEFANKLQGVVDDTVQVLEDPELTKEWVEASKPLWKGFVEEGLFTQEDIDKVEEILEEYRKNN</sequence>
<dbReference type="NCBIfam" id="NF037995">
    <property type="entry name" value="TRAP_S1"/>
    <property type="match status" value="1"/>
</dbReference>
<keyword evidence="3 4" id="KW-0732">Signal</keyword>
<dbReference type="Pfam" id="PF03480">
    <property type="entry name" value="DctP"/>
    <property type="match status" value="1"/>
</dbReference>
<dbReference type="InterPro" id="IPR018389">
    <property type="entry name" value="DctP_fam"/>
</dbReference>
<evidence type="ECO:0000256" key="1">
    <source>
        <dbReference type="ARBA" id="ARBA00009023"/>
    </source>
</evidence>
<dbReference type="PROSITE" id="PS51257">
    <property type="entry name" value="PROKAR_LIPOPROTEIN"/>
    <property type="match status" value="1"/>
</dbReference>
<proteinExistence type="inferred from homology"/>
<comment type="similarity">
    <text evidence="1">Belongs to the bacterial solute-binding protein 7 family.</text>
</comment>
<gene>
    <name evidence="5" type="ORF">CCE28_00975</name>
</gene>
<evidence type="ECO:0000256" key="4">
    <source>
        <dbReference type="SAM" id="SignalP"/>
    </source>
</evidence>
<protein>
    <recommendedName>
        <fullName evidence="7">C4-dicarboxylate ABC transporter substrate-binding protein</fullName>
    </recommendedName>
</protein>
<keyword evidence="6" id="KW-1185">Reference proteome</keyword>
<dbReference type="CDD" id="cd13603">
    <property type="entry name" value="PBP2_TRAP_Siap_TeaA_like"/>
    <property type="match status" value="1"/>
</dbReference>
<evidence type="ECO:0000256" key="2">
    <source>
        <dbReference type="ARBA" id="ARBA00022448"/>
    </source>
</evidence>
<dbReference type="PANTHER" id="PTHR33376">
    <property type="match status" value="1"/>
</dbReference>
<dbReference type="InterPro" id="IPR038404">
    <property type="entry name" value="TRAP_DctP_sf"/>
</dbReference>
<comment type="caution">
    <text evidence="5">The sequence shown here is derived from an EMBL/GenBank/DDBJ whole genome shotgun (WGS) entry which is preliminary data.</text>
</comment>
<accession>A0A267MQ54</accession>
<evidence type="ECO:0000256" key="3">
    <source>
        <dbReference type="ARBA" id="ARBA00022729"/>
    </source>
</evidence>
<dbReference type="Proteomes" id="UP000216024">
    <property type="component" value="Unassembled WGS sequence"/>
</dbReference>